<evidence type="ECO:0000313" key="2">
    <source>
        <dbReference type="EMBL" id="KAF6755652.1"/>
    </source>
</evidence>
<name>A0A8H6I0F8_9AGAR</name>
<protein>
    <submittedName>
        <fullName evidence="2">Uncharacterized protein</fullName>
    </submittedName>
</protein>
<keyword evidence="1" id="KW-0732">Signal</keyword>
<comment type="caution">
    <text evidence="2">The sequence shown here is derived from an EMBL/GenBank/DDBJ whole genome shotgun (WGS) entry which is preliminary data.</text>
</comment>
<feature type="chain" id="PRO_5034007821" evidence="1">
    <location>
        <begin position="19"/>
        <end position="130"/>
    </location>
</feature>
<dbReference type="Proteomes" id="UP000521943">
    <property type="component" value="Unassembled WGS sequence"/>
</dbReference>
<keyword evidence="3" id="KW-1185">Reference proteome</keyword>
<proteinExistence type="predicted"/>
<sequence>MLFKHIAVAAVLASVITGSPVNLEARQSDQLRLALSLLIHLTPPTVVPYLKSSSSAVRDRFPPGIGAIITGSTSFTGPSDTGSFTVINTTGSQELSADETPTVLRNWKGQTFAGVDQVGVDNRFIDTVTC</sequence>
<gene>
    <name evidence="2" type="ORF">DFP72DRAFT_1067457</name>
</gene>
<evidence type="ECO:0000313" key="3">
    <source>
        <dbReference type="Proteomes" id="UP000521943"/>
    </source>
</evidence>
<evidence type="ECO:0000256" key="1">
    <source>
        <dbReference type="SAM" id="SignalP"/>
    </source>
</evidence>
<dbReference type="EMBL" id="JACGCI010000029">
    <property type="protein sequence ID" value="KAF6755652.1"/>
    <property type="molecule type" value="Genomic_DNA"/>
</dbReference>
<organism evidence="2 3">
    <name type="scientific">Ephemerocybe angulata</name>
    <dbReference type="NCBI Taxonomy" id="980116"/>
    <lineage>
        <taxon>Eukaryota</taxon>
        <taxon>Fungi</taxon>
        <taxon>Dikarya</taxon>
        <taxon>Basidiomycota</taxon>
        <taxon>Agaricomycotina</taxon>
        <taxon>Agaricomycetes</taxon>
        <taxon>Agaricomycetidae</taxon>
        <taxon>Agaricales</taxon>
        <taxon>Agaricineae</taxon>
        <taxon>Psathyrellaceae</taxon>
        <taxon>Ephemerocybe</taxon>
    </lineage>
</organism>
<feature type="signal peptide" evidence="1">
    <location>
        <begin position="1"/>
        <end position="18"/>
    </location>
</feature>
<reference evidence="2 3" key="1">
    <citation type="submission" date="2020-07" db="EMBL/GenBank/DDBJ databases">
        <title>Comparative genomics of pyrophilous fungi reveals a link between fire events and developmental genes.</title>
        <authorList>
            <consortium name="DOE Joint Genome Institute"/>
            <person name="Steindorff A.S."/>
            <person name="Carver A."/>
            <person name="Calhoun S."/>
            <person name="Stillman K."/>
            <person name="Liu H."/>
            <person name="Lipzen A."/>
            <person name="Pangilinan J."/>
            <person name="Labutti K."/>
            <person name="Bruns T.D."/>
            <person name="Grigoriev I.V."/>
        </authorList>
    </citation>
    <scope>NUCLEOTIDE SEQUENCE [LARGE SCALE GENOMIC DNA]</scope>
    <source>
        <strain evidence="2 3">CBS 144469</strain>
    </source>
</reference>
<accession>A0A8H6I0F8</accession>
<dbReference type="AlphaFoldDB" id="A0A8H6I0F8"/>